<gene>
    <name evidence="3" type="ORF">HYH02_003513</name>
</gene>
<evidence type="ECO:0000313" key="4">
    <source>
        <dbReference type="Proteomes" id="UP000613740"/>
    </source>
</evidence>
<dbReference type="Gene3D" id="3.40.50.1820">
    <property type="entry name" value="alpha/beta hydrolase"/>
    <property type="match status" value="2"/>
</dbReference>
<accession>A0A836B9N9</accession>
<feature type="region of interest" description="Disordered" evidence="1">
    <location>
        <begin position="414"/>
        <end position="470"/>
    </location>
</feature>
<dbReference type="InterPro" id="IPR029058">
    <property type="entry name" value="AB_hydrolase_fold"/>
</dbReference>
<protein>
    <recommendedName>
        <fullName evidence="2">KANL3/Tex30 alpha/beta hydrolase-like domain-containing protein</fullName>
    </recommendedName>
</protein>
<dbReference type="Pfam" id="PF20408">
    <property type="entry name" value="Abhydrolase_11"/>
    <property type="match status" value="2"/>
</dbReference>
<feature type="compositionally biased region" description="Low complexity" evidence="1">
    <location>
        <begin position="238"/>
        <end position="249"/>
    </location>
</feature>
<feature type="region of interest" description="Disordered" evidence="1">
    <location>
        <begin position="134"/>
        <end position="210"/>
    </location>
</feature>
<organism evidence="3 4">
    <name type="scientific">Chlamydomonas schloesseri</name>
    <dbReference type="NCBI Taxonomy" id="2026947"/>
    <lineage>
        <taxon>Eukaryota</taxon>
        <taxon>Viridiplantae</taxon>
        <taxon>Chlorophyta</taxon>
        <taxon>core chlorophytes</taxon>
        <taxon>Chlorophyceae</taxon>
        <taxon>CS clade</taxon>
        <taxon>Chlamydomonadales</taxon>
        <taxon>Chlamydomonadaceae</taxon>
        <taxon>Chlamydomonas</taxon>
    </lineage>
</organism>
<proteinExistence type="predicted"/>
<evidence type="ECO:0000313" key="3">
    <source>
        <dbReference type="EMBL" id="KAG2451733.1"/>
    </source>
</evidence>
<dbReference type="Proteomes" id="UP000613740">
    <property type="component" value="Unassembled WGS sequence"/>
</dbReference>
<feature type="domain" description="KANL3/Tex30 alpha/beta hydrolase-like" evidence="2">
    <location>
        <begin position="46"/>
        <end position="148"/>
    </location>
</feature>
<dbReference type="OrthoDB" id="550336at2759"/>
<dbReference type="SUPFAM" id="SSF53474">
    <property type="entry name" value="alpha/beta-Hydrolases"/>
    <property type="match status" value="1"/>
</dbReference>
<keyword evidence="4" id="KW-1185">Reference proteome</keyword>
<feature type="region of interest" description="Disordered" evidence="1">
    <location>
        <begin position="224"/>
        <end position="258"/>
    </location>
</feature>
<evidence type="ECO:0000256" key="1">
    <source>
        <dbReference type="SAM" id="MobiDB-lite"/>
    </source>
</evidence>
<dbReference type="AlphaFoldDB" id="A0A836B9N9"/>
<dbReference type="PANTHER" id="PTHR13136">
    <property type="entry name" value="TESTIS DEVELOPMENT PROTEIN PRTD"/>
    <property type="match status" value="1"/>
</dbReference>
<evidence type="ECO:0000259" key="2">
    <source>
        <dbReference type="Pfam" id="PF20408"/>
    </source>
</evidence>
<dbReference type="InterPro" id="IPR026555">
    <property type="entry name" value="NSL3/Tex30"/>
</dbReference>
<dbReference type="InterPro" id="IPR046879">
    <property type="entry name" value="KANL3/Tex30_Abhydrolase"/>
</dbReference>
<reference evidence="3" key="1">
    <citation type="journal article" date="2020" name="bioRxiv">
        <title>Comparative genomics of Chlamydomonas.</title>
        <authorList>
            <person name="Craig R.J."/>
            <person name="Hasan A.R."/>
            <person name="Ness R.W."/>
            <person name="Keightley P.D."/>
        </authorList>
    </citation>
    <scope>NUCLEOTIDE SEQUENCE</scope>
    <source>
        <strain evidence="3">CCAP 11/173</strain>
    </source>
</reference>
<feature type="domain" description="KANL3/Tex30 alpha/beta hydrolase-like" evidence="2">
    <location>
        <begin position="314"/>
        <end position="403"/>
    </location>
</feature>
<feature type="compositionally biased region" description="Low complexity" evidence="1">
    <location>
        <begin position="157"/>
        <end position="178"/>
    </location>
</feature>
<comment type="caution">
    <text evidence="3">The sequence shown here is derived from an EMBL/GenBank/DDBJ whole genome shotgun (WGS) entry which is preliminary data.</text>
</comment>
<dbReference type="EMBL" id="JAEHOD010000007">
    <property type="protein sequence ID" value="KAG2451733.1"/>
    <property type="molecule type" value="Genomic_DNA"/>
</dbReference>
<feature type="compositionally biased region" description="Low complexity" evidence="1">
    <location>
        <begin position="135"/>
        <end position="149"/>
    </location>
</feature>
<sequence length="500" mass="49398">MTTVVKQVAQSQAGKPPIPVKLDLPGGAVASEGLPGAPPHHAALAAGVVLAHGAGGDMDSGHLPQLAAQLAAAGVAVVRFTCKPPHLPTRVAAFEAVLRAAAAEWPETRCVRRWFAAGHSMGGRAACEVAHTSWQQQQQLGHPQHPGQQSCGAEAPAGGRDQAAAGTGTGADTDTDTGMGMGVGSGERSRKRQRSTLDARGQHGPAAGSSLAAAANAAAVSVTAGVGTAERARRRGPARAGRAALGPAPVQAKDGSDAAVGGGQGVVLGADVTGSIPAPGSEGQVGAGKRGKRAAAAAAAKCEAKGADGGVSAAVTSAPLPAVCGCVLMSYPLHPPDKPAELRDVPLVGLRLPVLFVRGSRDPFSLPAAQWELTLTRMRQAGCPSLQVHTVEGGDHGLAVPKNLLAATATAAAAGPATAAGTGRKGRGKGSKAAGARGSVEPGAEEWGERGGTGDDAAEGGERGESNRAPLDVALRAVVDWVLAESVASSVGTAARGTSE</sequence>
<dbReference type="PANTHER" id="PTHR13136:SF11">
    <property type="entry name" value="TESTIS-EXPRESSED PROTEIN 30"/>
    <property type="match status" value="1"/>
</dbReference>
<name>A0A836B9N9_9CHLO</name>